<organism evidence="5 6">
    <name type="scientific">Triparma strigata</name>
    <dbReference type="NCBI Taxonomy" id="1606541"/>
    <lineage>
        <taxon>Eukaryota</taxon>
        <taxon>Sar</taxon>
        <taxon>Stramenopiles</taxon>
        <taxon>Ochrophyta</taxon>
        <taxon>Bolidophyceae</taxon>
        <taxon>Parmales</taxon>
        <taxon>Triparmaceae</taxon>
        <taxon>Triparma</taxon>
    </lineage>
</organism>
<dbReference type="Gene3D" id="1.20.58.390">
    <property type="entry name" value="Neurotransmitter-gated ion-channel transmembrane domain"/>
    <property type="match status" value="1"/>
</dbReference>
<feature type="transmembrane region" description="Helical" evidence="2">
    <location>
        <begin position="990"/>
        <end position="1008"/>
    </location>
</feature>
<sequence>MILFGTLLLLLLPTSVSSSCTCVSPWPSDMSMPSSCGTWLWNFCEDHASPVPSYCTAMIEDPENFMSLFLPKLSELGTTCSKPYVTTENYDAMLRDDFLSYDRGTVALMFMLQGQSMGLNAETNPTFPDLMYEADMYGQRALKATGEEMRDVGFTDGNAFKVTLIRKSYYEPRQCTCVTDAWMETGPTMVCLQALCNPVFGGDSELPFCKDPSRSLSVIESAEAFGTFEELAVNCGVPYFTYESLLGPMGYIPNPRSWSTSNVAAMFAAFGSMWLGLDAVVNPDMGDISYTNNINGNKFMTITADELFNMGFSLDNAKKVVDGRENSFGKACSCVDEAWFGGGHGPRPPTKCLSYLRVECMKDDSLPFCDMEVFDYTVEPPYNATDPNFHANFSALAFDTVAEIAQECGVDWVTRENYNTAFSGEVQISNWNTGAVALMVLVYGDMMMGINAKTNPGSAHTFYNNDVSGERFMLLDPEAMTGMGITDGSGSNFVRTRNDYYGFYAWPPSDIRDDAGVRMVNDQFNVSITFILDKLLNLDEPAFSFEAELTVIVSWEDERIFKRCDNTGINGYYLEGDPCALFWKPTLKWNNMVLLDDPDAVLKPSSVEDLGFTSRVGESVMATDGLNSPGLEKSIGHQAYKVRGTFMGDYYFQQFPYDQQELNITIQMPDLPLRKAKFVTRADAVPSSAGAGDLPLWETTCVSSSVDTVDENDKGTSAYTAGDDPYGAYMAKLDDLDQATGISEMFAHQDVQANAETDNMEAKLDVYENYRKWSTVTLTIQVKRKPDFYLYNFVLVVALLVFVSFFSFHMEKSSLGDRLGLTLTIVLGLNVFQIVIIDNMPATGYLTNMHSFLLASTEIVMVVAVENLIVNAASKRRATLESTLNAFLRAVDKPTTKVKGVEMKEMDSNIGNTLLGGTQKDSDLESNLKTNPMFLKGLKKFKSNASSDVSEDSTGGDSEPDPTFVRRSKKFRGFGCCKSWNKIIYWVDDYLDIVSTIIFPIVFAYFYMKLGDEGEMGDEGVVQNRCHQD</sequence>
<reference evidence="6" key="1">
    <citation type="journal article" date="2023" name="Commun. Biol.">
        <title>Genome analysis of Parmales, the sister group of diatoms, reveals the evolutionary specialization of diatoms from phago-mixotrophs to photoautotrophs.</title>
        <authorList>
            <person name="Ban H."/>
            <person name="Sato S."/>
            <person name="Yoshikawa S."/>
            <person name="Yamada K."/>
            <person name="Nakamura Y."/>
            <person name="Ichinomiya M."/>
            <person name="Sato N."/>
            <person name="Blanc-Mathieu R."/>
            <person name="Endo H."/>
            <person name="Kuwata A."/>
            <person name="Ogata H."/>
        </authorList>
    </citation>
    <scope>NUCLEOTIDE SEQUENCE [LARGE SCALE GENOMIC DNA]</scope>
    <source>
        <strain evidence="6">NIES 3701</strain>
    </source>
</reference>
<dbReference type="GO" id="GO:0005230">
    <property type="term" value="F:extracellular ligand-gated monoatomic ion channel activity"/>
    <property type="evidence" value="ECO:0007669"/>
    <property type="project" value="InterPro"/>
</dbReference>
<dbReference type="EMBL" id="BRXY01000090">
    <property type="protein sequence ID" value="GMH64036.1"/>
    <property type="molecule type" value="Genomic_DNA"/>
</dbReference>
<keyword evidence="2" id="KW-0472">Membrane</keyword>
<comment type="caution">
    <text evidence="5">The sequence shown here is derived from an EMBL/GenBank/DDBJ whole genome shotgun (WGS) entry which is preliminary data.</text>
</comment>
<evidence type="ECO:0000256" key="1">
    <source>
        <dbReference type="ARBA" id="ARBA00004141"/>
    </source>
</evidence>
<protein>
    <recommendedName>
        <fullName evidence="4">Neurotransmitter-gated ion-channel transmembrane domain-containing protein</fullName>
    </recommendedName>
</protein>
<name>A0A9W7A4P0_9STRA</name>
<feature type="chain" id="PRO_5040864959" description="Neurotransmitter-gated ion-channel transmembrane domain-containing protein" evidence="3">
    <location>
        <begin position="19"/>
        <end position="1029"/>
    </location>
</feature>
<evidence type="ECO:0000313" key="6">
    <source>
        <dbReference type="Proteomes" id="UP001165085"/>
    </source>
</evidence>
<dbReference type="SUPFAM" id="SSF90112">
    <property type="entry name" value="Neurotransmitter-gated ion-channel transmembrane pore"/>
    <property type="match status" value="1"/>
</dbReference>
<feature type="transmembrane region" description="Helical" evidence="2">
    <location>
        <begin position="849"/>
        <end position="870"/>
    </location>
</feature>
<keyword evidence="2" id="KW-0812">Transmembrane</keyword>
<keyword evidence="3" id="KW-0732">Signal</keyword>
<dbReference type="Proteomes" id="UP001165085">
    <property type="component" value="Unassembled WGS sequence"/>
</dbReference>
<evidence type="ECO:0000256" key="2">
    <source>
        <dbReference type="SAM" id="Phobius"/>
    </source>
</evidence>
<comment type="subcellular location">
    <subcellularLocation>
        <location evidence="1">Membrane</location>
        <topology evidence="1">Multi-pass membrane protein</topology>
    </subcellularLocation>
</comment>
<dbReference type="InterPro" id="IPR006201">
    <property type="entry name" value="Neur_channel"/>
</dbReference>
<dbReference type="InterPro" id="IPR036719">
    <property type="entry name" value="Neuro-gated_channel_TM_sf"/>
</dbReference>
<keyword evidence="6" id="KW-1185">Reference proteome</keyword>
<evidence type="ECO:0000313" key="5">
    <source>
        <dbReference type="EMBL" id="GMH64036.1"/>
    </source>
</evidence>
<evidence type="ECO:0000256" key="3">
    <source>
        <dbReference type="SAM" id="SignalP"/>
    </source>
</evidence>
<gene>
    <name evidence="5" type="ORF">TrST_g7717</name>
</gene>
<feature type="transmembrane region" description="Helical" evidence="2">
    <location>
        <begin position="819"/>
        <end position="837"/>
    </location>
</feature>
<evidence type="ECO:0000259" key="4">
    <source>
        <dbReference type="Pfam" id="PF02932"/>
    </source>
</evidence>
<dbReference type="InterPro" id="IPR038050">
    <property type="entry name" value="Neuro_actylchol_rec"/>
</dbReference>
<feature type="signal peptide" evidence="3">
    <location>
        <begin position="1"/>
        <end position="18"/>
    </location>
</feature>
<dbReference type="Pfam" id="PF02932">
    <property type="entry name" value="Neur_chan_memb"/>
    <property type="match status" value="1"/>
</dbReference>
<dbReference type="OrthoDB" id="195333at2759"/>
<accession>A0A9W7A4P0</accession>
<proteinExistence type="predicted"/>
<feature type="transmembrane region" description="Helical" evidence="2">
    <location>
        <begin position="788"/>
        <end position="807"/>
    </location>
</feature>
<dbReference type="GO" id="GO:0004888">
    <property type="term" value="F:transmembrane signaling receptor activity"/>
    <property type="evidence" value="ECO:0007669"/>
    <property type="project" value="InterPro"/>
</dbReference>
<dbReference type="AlphaFoldDB" id="A0A9W7A4P0"/>
<keyword evidence="2" id="KW-1133">Transmembrane helix</keyword>
<feature type="domain" description="Neurotransmitter-gated ion-channel transmembrane" evidence="4">
    <location>
        <begin position="799"/>
        <end position="932"/>
    </location>
</feature>
<dbReference type="GO" id="GO:0016020">
    <property type="term" value="C:membrane"/>
    <property type="evidence" value="ECO:0007669"/>
    <property type="project" value="UniProtKB-SubCell"/>
</dbReference>
<dbReference type="InterPro" id="IPR036734">
    <property type="entry name" value="Neur_chan_lig-bd_sf"/>
</dbReference>
<dbReference type="PANTHER" id="PTHR18945">
    <property type="entry name" value="NEUROTRANSMITTER GATED ION CHANNEL"/>
    <property type="match status" value="1"/>
</dbReference>
<dbReference type="InterPro" id="IPR006029">
    <property type="entry name" value="Neurotrans-gated_channel_TM"/>
</dbReference>
<dbReference type="Gene3D" id="2.70.170.10">
    <property type="entry name" value="Neurotransmitter-gated ion-channel ligand-binding domain"/>
    <property type="match status" value="1"/>
</dbReference>